<dbReference type="AlphaFoldDB" id="A0A0A9EMM8"/>
<name>A0A0A9EMM8_ARUDO</name>
<protein>
    <submittedName>
        <fullName evidence="1">Uncharacterized protein</fullName>
    </submittedName>
</protein>
<organism evidence="1">
    <name type="scientific">Arundo donax</name>
    <name type="common">Giant reed</name>
    <name type="synonym">Donax arundinaceus</name>
    <dbReference type="NCBI Taxonomy" id="35708"/>
    <lineage>
        <taxon>Eukaryota</taxon>
        <taxon>Viridiplantae</taxon>
        <taxon>Streptophyta</taxon>
        <taxon>Embryophyta</taxon>
        <taxon>Tracheophyta</taxon>
        <taxon>Spermatophyta</taxon>
        <taxon>Magnoliopsida</taxon>
        <taxon>Liliopsida</taxon>
        <taxon>Poales</taxon>
        <taxon>Poaceae</taxon>
        <taxon>PACMAD clade</taxon>
        <taxon>Arundinoideae</taxon>
        <taxon>Arundineae</taxon>
        <taxon>Arundo</taxon>
    </lineage>
</organism>
<proteinExistence type="predicted"/>
<reference evidence="1" key="2">
    <citation type="journal article" date="2015" name="Data Brief">
        <title>Shoot transcriptome of the giant reed, Arundo donax.</title>
        <authorList>
            <person name="Barrero R.A."/>
            <person name="Guerrero F.D."/>
            <person name="Moolhuijzen P."/>
            <person name="Goolsby J.A."/>
            <person name="Tidwell J."/>
            <person name="Bellgard S.E."/>
            <person name="Bellgard M.I."/>
        </authorList>
    </citation>
    <scope>NUCLEOTIDE SEQUENCE</scope>
    <source>
        <tissue evidence="1">Shoot tissue taken approximately 20 cm above the soil surface</tissue>
    </source>
</reference>
<reference evidence="1" key="1">
    <citation type="submission" date="2014-09" db="EMBL/GenBank/DDBJ databases">
        <authorList>
            <person name="Magalhaes I.L.F."/>
            <person name="Oliveira U."/>
            <person name="Santos F.R."/>
            <person name="Vidigal T.H.D.A."/>
            <person name="Brescovit A.D."/>
            <person name="Santos A.J."/>
        </authorList>
    </citation>
    <scope>NUCLEOTIDE SEQUENCE</scope>
    <source>
        <tissue evidence="1">Shoot tissue taken approximately 20 cm above the soil surface</tissue>
    </source>
</reference>
<sequence>MVPKSRAIIVVKKNRTALYWVPPVGQVLLAEASQALCEERLRVRGGEVEVT</sequence>
<dbReference type="EMBL" id="GBRH01196524">
    <property type="protein sequence ID" value="JAE01372.1"/>
    <property type="molecule type" value="Transcribed_RNA"/>
</dbReference>
<accession>A0A0A9EMM8</accession>
<evidence type="ECO:0000313" key="1">
    <source>
        <dbReference type="EMBL" id="JAE01372.1"/>
    </source>
</evidence>